<evidence type="ECO:0000259" key="1">
    <source>
        <dbReference type="Pfam" id="PF09983"/>
    </source>
</evidence>
<evidence type="ECO:0000259" key="2">
    <source>
        <dbReference type="Pfam" id="PF11795"/>
    </source>
</evidence>
<feature type="domain" description="DUF3322" evidence="2">
    <location>
        <begin position="77"/>
        <end position="181"/>
    </location>
</feature>
<dbReference type="RefSeq" id="WP_138336544.1">
    <property type="nucleotide sequence ID" value="NZ_JADMNX010000001.1"/>
</dbReference>
<reference evidence="3" key="1">
    <citation type="submission" date="2023-01" db="EMBL/GenBank/DDBJ databases">
        <title>Human gut microbiome strain richness.</title>
        <authorList>
            <person name="Chen-Liaw A."/>
        </authorList>
    </citation>
    <scope>NUCLEOTIDE SEQUENCE</scope>
    <source>
        <strain evidence="3">D59st1_B8_D59t2_181005</strain>
    </source>
</reference>
<comment type="caution">
    <text evidence="3">The sequence shown here is derived from an EMBL/GenBank/DDBJ whole genome shotgun (WGS) entry which is preliminary data.</text>
</comment>
<dbReference type="Proteomes" id="UP001211421">
    <property type="component" value="Unassembled WGS sequence"/>
</dbReference>
<dbReference type="Pfam" id="PF11795">
    <property type="entry name" value="DUF3322"/>
    <property type="match status" value="1"/>
</dbReference>
<evidence type="ECO:0000313" key="3">
    <source>
        <dbReference type="EMBL" id="MDB8740744.1"/>
    </source>
</evidence>
<dbReference type="AlphaFoldDB" id="A0AAW6DZ28"/>
<name>A0AAW6DZ28_9FIRM</name>
<proteinExistence type="predicted"/>
<dbReference type="InterPro" id="IPR024534">
    <property type="entry name" value="JetD_C"/>
</dbReference>
<sequence>MDHRKRILNDLLDKYEKSTQTEFKRRIMIDCTRSNYLDITDPEQKKQFLNAVTELSEKELIFYDWERKGYVVKNVWLNIDKADEAYAFIGRKSTYSAANELATLFGEYLERINTAWIADYLSRQISEITERSKLVEKWQSDMMLVRNILKALDEIDRLISSISMRAFSIRLFADSKFFEKNIKKYIVDIASKNEPELEAMDELSEREILAQIGIIMMPEIFEFCGDMTIGFADGEVDYSPIRSGSCITSDSVKDIRYITLDSRISRILFIENKTNYSEYCLNSKLSDELVIFHGGFYSPAHGVFFRFIADAAEKNDIPVFFWADIDYGGFRMFIRLRDNIVPALKPLNMDTEAFSSHSEKLLGRNDKYIHKTLQLLTDPDYECFYDVINMIAKRKGTVEQECFLLDDNPVLV</sequence>
<feature type="domain" description="Wadjet protein JetD C-terminal" evidence="1">
    <location>
        <begin position="259"/>
        <end position="403"/>
    </location>
</feature>
<dbReference type="Pfam" id="PF09983">
    <property type="entry name" value="JetD_C"/>
    <property type="match status" value="1"/>
</dbReference>
<dbReference type="InterPro" id="IPR024537">
    <property type="entry name" value="DUF3322"/>
</dbReference>
<evidence type="ECO:0000313" key="4">
    <source>
        <dbReference type="Proteomes" id="UP001211421"/>
    </source>
</evidence>
<gene>
    <name evidence="3" type="ORF">PNV70_01520</name>
</gene>
<dbReference type="EMBL" id="JAQMLS010000001">
    <property type="protein sequence ID" value="MDB8740744.1"/>
    <property type="molecule type" value="Genomic_DNA"/>
</dbReference>
<protein>
    <submittedName>
        <fullName evidence="3">DUF2220 family protein</fullName>
    </submittedName>
</protein>
<organism evidence="3 4">
    <name type="scientific">Ruminococcus bicirculans</name>
    <name type="common">ex Wegman et al. 2014</name>
    <dbReference type="NCBI Taxonomy" id="1160721"/>
    <lineage>
        <taxon>Bacteria</taxon>
        <taxon>Bacillati</taxon>
        <taxon>Bacillota</taxon>
        <taxon>Clostridia</taxon>
        <taxon>Eubacteriales</taxon>
        <taxon>Oscillospiraceae</taxon>
        <taxon>Ruminococcus</taxon>
    </lineage>
</organism>
<accession>A0AAW6DZ28</accession>